<accession>A0A428S2V9</accession>
<evidence type="ECO:0000259" key="2">
    <source>
        <dbReference type="Pfam" id="PF09994"/>
    </source>
</evidence>
<dbReference type="PANTHER" id="PTHR33840">
    <property type="match status" value="1"/>
</dbReference>
<dbReference type="InterPro" id="IPR018712">
    <property type="entry name" value="Tle1-like_cat"/>
</dbReference>
<proteinExistence type="predicted"/>
<dbReference type="PANTHER" id="PTHR33840:SF1">
    <property type="entry name" value="TLE1 PHOSPHOLIPASE DOMAIN-CONTAINING PROTEIN"/>
    <property type="match status" value="1"/>
</dbReference>
<keyword evidence="4" id="KW-1185">Reference proteome</keyword>
<dbReference type="STRING" id="1325735.A0A428S2V9"/>
<feature type="domain" description="T6SS Phospholipase effector Tle1-like catalytic" evidence="2">
    <location>
        <begin position="75"/>
        <end position="337"/>
    </location>
</feature>
<comment type="caution">
    <text evidence="3">The sequence shown here is derived from an EMBL/GenBank/DDBJ whole genome shotgun (WGS) entry which is preliminary data.</text>
</comment>
<evidence type="ECO:0000256" key="1">
    <source>
        <dbReference type="SAM" id="MobiDB-lite"/>
    </source>
</evidence>
<name>A0A428S2V9_9HYPO</name>
<organism evidence="3 4">
    <name type="scientific">Fusarium oligoseptatum</name>
    <dbReference type="NCBI Taxonomy" id="2604345"/>
    <lineage>
        <taxon>Eukaryota</taxon>
        <taxon>Fungi</taxon>
        <taxon>Dikarya</taxon>
        <taxon>Ascomycota</taxon>
        <taxon>Pezizomycotina</taxon>
        <taxon>Sordariomycetes</taxon>
        <taxon>Hypocreomycetidae</taxon>
        <taxon>Hypocreales</taxon>
        <taxon>Nectriaceae</taxon>
        <taxon>Fusarium</taxon>
        <taxon>Fusarium solani species complex</taxon>
    </lineage>
</organism>
<evidence type="ECO:0000313" key="3">
    <source>
        <dbReference type="EMBL" id="RSL84188.1"/>
    </source>
</evidence>
<reference evidence="3 4" key="1">
    <citation type="submission" date="2017-06" db="EMBL/GenBank/DDBJ databases">
        <title>Comparative genomic analysis of Ambrosia Fusariam Clade fungi.</title>
        <authorList>
            <person name="Stajich J.E."/>
            <person name="Carrillo J."/>
            <person name="Kijimoto T."/>
            <person name="Eskalen A."/>
            <person name="O'Donnell K."/>
            <person name="Kasson M."/>
        </authorList>
    </citation>
    <scope>NUCLEOTIDE SEQUENCE [LARGE SCALE GENOMIC DNA]</scope>
    <source>
        <strain evidence="3 4">NRRL62579</strain>
    </source>
</reference>
<feature type="compositionally biased region" description="Low complexity" evidence="1">
    <location>
        <begin position="447"/>
        <end position="462"/>
    </location>
</feature>
<sequence>MDHQTENQPPNTTGLLPGQVNLEHTEKRVLADVLDHSNDVVASIKGIHERRSWGDHEPNVTAKMFRDIAEDKGKKRLFVCCDGTWKNASGTSAPLTNVARFARSIDRFGLNLDYPASPIPQVIYYSGGVGSQSAFLPPVDSWYSGATGAGLEENILSAYCFLSNNYNFAASQDEIILVGYSRGAFTVRCLADFISQVGLLRRKTLPFLSALFKRWTEAKSPEQRSTMKTDIRKVDPNFSLPVKIKVLAEWDPVSAMGHTGLRKKFSFVNDAVPSAVEHAFLAVALDERRSSFMPLLWANPPTGIDVAQCAFSGCHGDIGGGNLDSGLSTVSLLWMVSKVERACKVAFDREALLQMVQPPRPNKSWWRIGETPTTNLAWSKGEINESLTWKWWAPHLLTFGWLSGRRRRYLRNTFPPPTAARPRNTTSEQAGTLETTQRQPETSEAVQQQPETSQTTQQQPRPAGSVQQNPKPAILSELFKTNHNNLQPPDDGGNQIAKILSGDVAEKIQHVIPNPEEANVAIITNATVQTAVHVHHNRDRGETRVTAAINAAFKTPPLAPTQTSMGGNPVPPPAPRNARPISGLKLHFTARRPGYRMKEGMIESLLAKISGPVDPGTPHFPDYLPEEPTDKYERRLWEEWENQVRLWDFNAQWTDPRGPHDVRFWTKVVTRFDNGDADLDRIRSAKVDFSVSMEQLWRVCRARDWYHKAMHPTVTNAHASPVQTMISSAFQVIRVAEMVENERGSGNTTIEPLESIWDAILDLEQTQEDHQSVTAGTVAQVVIKVAHMAASEGHHDWNRVAREVTTIIASPRAGNNDMNTAFEELGSLRRSLAARAQELAQARGLVEPEDLEAITQTNEVERIMREAITEAMKWALGEDEMNSSFVIRTPYPN</sequence>
<feature type="compositionally biased region" description="Polar residues" evidence="1">
    <location>
        <begin position="427"/>
        <end position="446"/>
    </location>
</feature>
<feature type="region of interest" description="Disordered" evidence="1">
    <location>
        <begin position="413"/>
        <end position="469"/>
    </location>
</feature>
<gene>
    <name evidence="3" type="ORF">CEP52_016510</name>
</gene>
<dbReference type="AlphaFoldDB" id="A0A428S2V9"/>
<dbReference type="Proteomes" id="UP000287144">
    <property type="component" value="Unassembled WGS sequence"/>
</dbReference>
<dbReference type="Pfam" id="PF09994">
    <property type="entry name" value="T6SS_Tle1-like_cat"/>
    <property type="match status" value="1"/>
</dbReference>
<dbReference type="EMBL" id="NKCK01000355">
    <property type="protein sequence ID" value="RSL84188.1"/>
    <property type="molecule type" value="Genomic_DNA"/>
</dbReference>
<protein>
    <recommendedName>
        <fullName evidence="2">T6SS Phospholipase effector Tle1-like catalytic domain-containing protein</fullName>
    </recommendedName>
</protein>
<evidence type="ECO:0000313" key="4">
    <source>
        <dbReference type="Proteomes" id="UP000287144"/>
    </source>
</evidence>